<sequence>APDDLIFYLEVFCVAWCLDLITDLVCANGTVVVCRIMIWTDNKNTFDIFNSLRMKPLYNEILKYAVNILINNNFKLHVLLLSGKKNVVANALSHWHNNVATNTHPGL</sequence>
<organism evidence="1 2">
    <name type="scientific">Mycena rosella</name>
    <name type="common">Pink bonnet</name>
    <name type="synonym">Agaricus rosellus</name>
    <dbReference type="NCBI Taxonomy" id="1033263"/>
    <lineage>
        <taxon>Eukaryota</taxon>
        <taxon>Fungi</taxon>
        <taxon>Dikarya</taxon>
        <taxon>Basidiomycota</taxon>
        <taxon>Agaricomycotina</taxon>
        <taxon>Agaricomycetes</taxon>
        <taxon>Agaricomycetidae</taxon>
        <taxon>Agaricales</taxon>
        <taxon>Marasmiineae</taxon>
        <taxon>Mycenaceae</taxon>
        <taxon>Mycena</taxon>
    </lineage>
</organism>
<dbReference type="Proteomes" id="UP001221757">
    <property type="component" value="Unassembled WGS sequence"/>
</dbReference>
<evidence type="ECO:0000313" key="1">
    <source>
        <dbReference type="EMBL" id="KAJ7706776.1"/>
    </source>
</evidence>
<accession>A0AAD7GWE3</accession>
<dbReference type="EMBL" id="JARKIE010000006">
    <property type="protein sequence ID" value="KAJ7706776.1"/>
    <property type="molecule type" value="Genomic_DNA"/>
</dbReference>
<dbReference type="AlphaFoldDB" id="A0AAD7GWE3"/>
<keyword evidence="2" id="KW-1185">Reference proteome</keyword>
<protein>
    <submittedName>
        <fullName evidence="1">Uncharacterized protein</fullName>
    </submittedName>
</protein>
<comment type="caution">
    <text evidence="1">The sequence shown here is derived from an EMBL/GenBank/DDBJ whole genome shotgun (WGS) entry which is preliminary data.</text>
</comment>
<gene>
    <name evidence="1" type="ORF">B0H17DRAFT_918613</name>
</gene>
<evidence type="ECO:0000313" key="2">
    <source>
        <dbReference type="Proteomes" id="UP001221757"/>
    </source>
</evidence>
<proteinExistence type="predicted"/>
<reference evidence="1" key="1">
    <citation type="submission" date="2023-03" db="EMBL/GenBank/DDBJ databases">
        <title>Massive genome expansion in bonnet fungi (Mycena s.s.) driven by repeated elements and novel gene families across ecological guilds.</title>
        <authorList>
            <consortium name="Lawrence Berkeley National Laboratory"/>
            <person name="Harder C.B."/>
            <person name="Miyauchi S."/>
            <person name="Viragh M."/>
            <person name="Kuo A."/>
            <person name="Thoen E."/>
            <person name="Andreopoulos B."/>
            <person name="Lu D."/>
            <person name="Skrede I."/>
            <person name="Drula E."/>
            <person name="Henrissat B."/>
            <person name="Morin E."/>
            <person name="Kohler A."/>
            <person name="Barry K."/>
            <person name="LaButti K."/>
            <person name="Morin E."/>
            <person name="Salamov A."/>
            <person name="Lipzen A."/>
            <person name="Mereny Z."/>
            <person name="Hegedus B."/>
            <person name="Baldrian P."/>
            <person name="Stursova M."/>
            <person name="Weitz H."/>
            <person name="Taylor A."/>
            <person name="Grigoriev I.V."/>
            <person name="Nagy L.G."/>
            <person name="Martin F."/>
            <person name="Kauserud H."/>
        </authorList>
    </citation>
    <scope>NUCLEOTIDE SEQUENCE</scope>
    <source>
        <strain evidence="1">CBHHK067</strain>
    </source>
</reference>
<feature type="non-terminal residue" evidence="1">
    <location>
        <position position="1"/>
    </location>
</feature>
<name>A0AAD7GWE3_MYCRO</name>